<dbReference type="GO" id="GO:0022857">
    <property type="term" value="F:transmembrane transporter activity"/>
    <property type="evidence" value="ECO:0007669"/>
    <property type="project" value="InterPro"/>
</dbReference>
<feature type="region of interest" description="Disordered" evidence="7">
    <location>
        <begin position="230"/>
        <end position="278"/>
    </location>
</feature>
<feature type="compositionally biased region" description="Low complexity" evidence="7">
    <location>
        <begin position="231"/>
        <end position="242"/>
    </location>
</feature>
<feature type="transmembrane region" description="Helical" evidence="8">
    <location>
        <begin position="423"/>
        <end position="444"/>
    </location>
</feature>
<feature type="transmembrane region" description="Helical" evidence="8">
    <location>
        <begin position="115"/>
        <end position="137"/>
    </location>
</feature>
<dbReference type="InterPro" id="IPR036259">
    <property type="entry name" value="MFS_trans_sf"/>
</dbReference>
<feature type="transmembrane region" description="Helical" evidence="8">
    <location>
        <begin position="356"/>
        <end position="379"/>
    </location>
</feature>
<dbReference type="Pfam" id="PF07690">
    <property type="entry name" value="MFS_1"/>
    <property type="match status" value="1"/>
</dbReference>
<dbReference type="OrthoDB" id="5338069at2"/>
<keyword evidence="6 8" id="KW-0472">Membrane</keyword>
<keyword evidence="2" id="KW-0813">Transport</keyword>
<evidence type="ECO:0000313" key="11">
    <source>
        <dbReference type="Proteomes" id="UP000295636"/>
    </source>
</evidence>
<evidence type="ECO:0000256" key="3">
    <source>
        <dbReference type="ARBA" id="ARBA00022475"/>
    </source>
</evidence>
<gene>
    <name evidence="10" type="ORF">E1757_25985</name>
</gene>
<dbReference type="PANTHER" id="PTHR23517">
    <property type="entry name" value="RESISTANCE PROTEIN MDTM, PUTATIVE-RELATED-RELATED"/>
    <property type="match status" value="1"/>
</dbReference>
<dbReference type="SUPFAM" id="SSF103473">
    <property type="entry name" value="MFS general substrate transporter"/>
    <property type="match status" value="1"/>
</dbReference>
<evidence type="ECO:0000256" key="6">
    <source>
        <dbReference type="ARBA" id="ARBA00023136"/>
    </source>
</evidence>
<dbReference type="EMBL" id="SMRT01000015">
    <property type="protein sequence ID" value="TDF93836.1"/>
    <property type="molecule type" value="Genomic_DNA"/>
</dbReference>
<feature type="transmembrane region" description="Helical" evidence="8">
    <location>
        <begin position="456"/>
        <end position="481"/>
    </location>
</feature>
<proteinExistence type="predicted"/>
<dbReference type="InterPro" id="IPR011701">
    <property type="entry name" value="MFS"/>
</dbReference>
<keyword evidence="3" id="KW-1003">Cell membrane</keyword>
<feature type="domain" description="Major facilitator superfamily (MFS) profile" evidence="9">
    <location>
        <begin position="47"/>
        <end position="512"/>
    </location>
</feature>
<dbReference type="AlphaFoldDB" id="A0A4R5KF05"/>
<evidence type="ECO:0000313" key="10">
    <source>
        <dbReference type="EMBL" id="TDF93836.1"/>
    </source>
</evidence>
<feature type="transmembrane region" description="Helical" evidence="8">
    <location>
        <begin position="200"/>
        <end position="219"/>
    </location>
</feature>
<dbReference type="Proteomes" id="UP000295636">
    <property type="component" value="Unassembled WGS sequence"/>
</dbReference>
<evidence type="ECO:0000256" key="2">
    <source>
        <dbReference type="ARBA" id="ARBA00022448"/>
    </source>
</evidence>
<keyword evidence="11" id="KW-1185">Reference proteome</keyword>
<reference evidence="10 11" key="1">
    <citation type="submission" date="2019-03" db="EMBL/GenBank/DDBJ databases">
        <title>This is whole genome sequence of Paenibacillus sp MS74 strain.</title>
        <authorList>
            <person name="Trinh H.N."/>
        </authorList>
    </citation>
    <scope>NUCLEOTIDE SEQUENCE [LARGE SCALE GENOMIC DNA]</scope>
    <source>
        <strain evidence="10 11">MS74</strain>
    </source>
</reference>
<accession>A0A4R5KF05</accession>
<feature type="transmembrane region" description="Helical" evidence="8">
    <location>
        <begin position="173"/>
        <end position="194"/>
    </location>
</feature>
<evidence type="ECO:0000256" key="7">
    <source>
        <dbReference type="SAM" id="MobiDB-lite"/>
    </source>
</evidence>
<feature type="transmembrane region" description="Helical" evidence="8">
    <location>
        <begin position="487"/>
        <end position="509"/>
    </location>
</feature>
<protein>
    <submittedName>
        <fullName evidence="10">MFS transporter</fullName>
    </submittedName>
</protein>
<comment type="subcellular location">
    <subcellularLocation>
        <location evidence="1">Cell membrane</location>
        <topology evidence="1">Multi-pass membrane protein</topology>
    </subcellularLocation>
</comment>
<organism evidence="10 11">
    <name type="scientific">Paenibacillus piri</name>
    <dbReference type="NCBI Taxonomy" id="2547395"/>
    <lineage>
        <taxon>Bacteria</taxon>
        <taxon>Bacillati</taxon>
        <taxon>Bacillota</taxon>
        <taxon>Bacilli</taxon>
        <taxon>Bacillales</taxon>
        <taxon>Paenibacillaceae</taxon>
        <taxon>Paenibacillus</taxon>
    </lineage>
</organism>
<name>A0A4R5KF05_9BACL</name>
<feature type="transmembrane region" description="Helical" evidence="8">
    <location>
        <begin position="400"/>
        <end position="417"/>
    </location>
</feature>
<evidence type="ECO:0000256" key="1">
    <source>
        <dbReference type="ARBA" id="ARBA00004651"/>
    </source>
</evidence>
<evidence type="ECO:0000256" key="5">
    <source>
        <dbReference type="ARBA" id="ARBA00022989"/>
    </source>
</evidence>
<dbReference type="Gene3D" id="1.20.1250.20">
    <property type="entry name" value="MFS general substrate transporter like domains"/>
    <property type="match status" value="1"/>
</dbReference>
<dbReference type="GO" id="GO:0005886">
    <property type="term" value="C:plasma membrane"/>
    <property type="evidence" value="ECO:0007669"/>
    <property type="project" value="UniProtKB-SubCell"/>
</dbReference>
<feature type="transmembrane region" description="Helical" evidence="8">
    <location>
        <begin position="320"/>
        <end position="344"/>
    </location>
</feature>
<dbReference type="PROSITE" id="PS50850">
    <property type="entry name" value="MFS"/>
    <property type="match status" value="1"/>
</dbReference>
<feature type="compositionally biased region" description="Low complexity" evidence="7">
    <location>
        <begin position="255"/>
        <end position="270"/>
    </location>
</feature>
<sequence length="519" mass="53915">MFSDYTFYSPFSSYNKMKMTNPPRRLQLMATTSTTEPGLSPSDGGKQVRILAWVTAICLLGDSMYYIVLPLYWRQFGLDSLWQVGFLLSINRFVRLPLNPLMGWLYSRISKRAGVMLAVVLACLTTIGYGCLSGFAALLVARALWGAAWSLLRIGGYLTVLETSTGHNRGKLLGSYNGIIAFGSLIGMLAGGLLADAIGARPVALLLGAVSIAGIPYAWKYVPGATGNRDPGASVQGSSAGPGPSGTGGREDQRGAAGAGAPDVPAPNAGSQDAVSAMKADGGSRNAASAAAAPVQYNQGKGSRSRSWTEGLMAMRPSAWLVLASGTGMAIVFYGAYLATLSAVIEAHLPGPNGTITLLGVTLGAASAAGIVQAVRWAWSPYLSPRIGAWSDGPLGRKPLYAASLVVAAAALALLPLKLPFAAWLALLLLAQLANTAIVTLSDALAADEATGPSRVAYMTTYTTVVDVGAAIGPLLGFALLDRIGLVGLYGACAALLLLFAAAWAALFMRVRDRASYRS</sequence>
<feature type="transmembrane region" description="Helical" evidence="8">
    <location>
        <begin position="50"/>
        <end position="69"/>
    </location>
</feature>
<keyword evidence="5 8" id="KW-1133">Transmembrane helix</keyword>
<evidence type="ECO:0000259" key="9">
    <source>
        <dbReference type="PROSITE" id="PS50850"/>
    </source>
</evidence>
<dbReference type="InterPro" id="IPR050171">
    <property type="entry name" value="MFS_Transporters"/>
</dbReference>
<dbReference type="InterPro" id="IPR020846">
    <property type="entry name" value="MFS_dom"/>
</dbReference>
<comment type="caution">
    <text evidence="10">The sequence shown here is derived from an EMBL/GenBank/DDBJ whole genome shotgun (WGS) entry which is preliminary data.</text>
</comment>
<feature type="transmembrane region" description="Helical" evidence="8">
    <location>
        <begin position="143"/>
        <end position="161"/>
    </location>
</feature>
<keyword evidence="4 8" id="KW-0812">Transmembrane</keyword>
<evidence type="ECO:0000256" key="4">
    <source>
        <dbReference type="ARBA" id="ARBA00022692"/>
    </source>
</evidence>
<evidence type="ECO:0000256" key="8">
    <source>
        <dbReference type="SAM" id="Phobius"/>
    </source>
</evidence>